<evidence type="ECO:0000259" key="2">
    <source>
        <dbReference type="Pfam" id="PF02558"/>
    </source>
</evidence>
<feature type="domain" description="Ketopantoate reductase N-terminal" evidence="2">
    <location>
        <begin position="31"/>
        <end position="107"/>
    </location>
</feature>
<protein>
    <submittedName>
        <fullName evidence="3">Ketopantoate reductase</fullName>
    </submittedName>
</protein>
<dbReference type="InterPro" id="IPR013332">
    <property type="entry name" value="KPR_N"/>
</dbReference>
<feature type="region of interest" description="Disordered" evidence="1">
    <location>
        <begin position="1"/>
        <end position="26"/>
    </location>
</feature>
<evidence type="ECO:0000313" key="4">
    <source>
        <dbReference type="Proteomes" id="UP000218505"/>
    </source>
</evidence>
<reference evidence="3" key="1">
    <citation type="submission" date="2017-09" db="EMBL/GenBank/DDBJ databases">
        <title>Complete Genome Sequence of ansamitocin-producing Bacterium Actinosynnema pretiosum X47.</title>
        <authorList>
            <person name="Cao G."/>
            <person name="Zong G."/>
            <person name="Zhong C."/>
            <person name="Fu J."/>
        </authorList>
    </citation>
    <scope>NUCLEOTIDE SEQUENCE [LARGE SCALE GENOMIC DNA]</scope>
    <source>
        <strain evidence="3">X47</strain>
    </source>
</reference>
<keyword evidence="4" id="KW-1185">Reference proteome</keyword>
<evidence type="ECO:0000256" key="1">
    <source>
        <dbReference type="SAM" id="MobiDB-lite"/>
    </source>
</evidence>
<gene>
    <name evidence="3" type="ORF">CNX65_09235</name>
</gene>
<sequence>MIMALHRADGRRHRPRHRAHPGARPVKRTPVLIVGAGAVGTVLGHHLRLSGAEVTHLVRPGRAQAHAAPKLLYDYDEDETKVYQGYHVVERASELAGRDFPFVVITLDGRASRTEQGVATLTSLGDLVRGNDTVVIMCGVGLGLRRHYLDVLGVDEERLLFGVQGALAHQADPAFTAPPGGDAEAFARADYCYAHPKRGTGFSVTRHNPTEAERFASLYNNSAVSRCSYLNPQVADAFSGALFAIWAAWGLKGWPPLDEVIADKALWALACDAQREILALPANGRFGKLAAGVMGPKVTAAYHRAQERAVRPLDLAAFNAFHHGGKVREQDVAMLRDLAAEGAGAGLPTTALRELLGRLDGQGEPRELAAQG</sequence>
<organism evidence="3 4">
    <name type="scientific">Actinosynnema pretiosum</name>
    <dbReference type="NCBI Taxonomy" id="42197"/>
    <lineage>
        <taxon>Bacteria</taxon>
        <taxon>Bacillati</taxon>
        <taxon>Actinomycetota</taxon>
        <taxon>Actinomycetes</taxon>
        <taxon>Pseudonocardiales</taxon>
        <taxon>Pseudonocardiaceae</taxon>
        <taxon>Actinosynnema</taxon>
    </lineage>
</organism>
<evidence type="ECO:0000313" key="3">
    <source>
        <dbReference type="EMBL" id="ATE53455.1"/>
    </source>
</evidence>
<feature type="compositionally biased region" description="Basic residues" evidence="1">
    <location>
        <begin position="9"/>
        <end position="26"/>
    </location>
</feature>
<proteinExistence type="predicted"/>
<dbReference type="EMBL" id="CP023445">
    <property type="protein sequence ID" value="ATE53455.1"/>
    <property type="molecule type" value="Genomic_DNA"/>
</dbReference>
<dbReference type="KEGG" id="apre:CNX65_09235"/>
<dbReference type="Pfam" id="PF02558">
    <property type="entry name" value="ApbA"/>
    <property type="match status" value="1"/>
</dbReference>
<dbReference type="Gene3D" id="3.40.50.720">
    <property type="entry name" value="NAD(P)-binding Rossmann-like Domain"/>
    <property type="match status" value="1"/>
</dbReference>
<dbReference type="AlphaFoldDB" id="A0A290Z396"/>
<dbReference type="Proteomes" id="UP000218505">
    <property type="component" value="Chromosome"/>
</dbReference>
<name>A0A290Z396_9PSEU</name>
<accession>A0A290Z396</accession>